<evidence type="ECO:0000313" key="3">
    <source>
        <dbReference type="Proteomes" id="UP000661507"/>
    </source>
</evidence>
<reference evidence="2" key="2">
    <citation type="submission" date="2020-09" db="EMBL/GenBank/DDBJ databases">
        <authorList>
            <person name="Sun Q."/>
            <person name="Zhou Y."/>
        </authorList>
    </citation>
    <scope>NUCLEOTIDE SEQUENCE</scope>
    <source>
        <strain evidence="2">CGMCC 1.3617</strain>
    </source>
</reference>
<comment type="caution">
    <text evidence="2">The sequence shown here is derived from an EMBL/GenBank/DDBJ whole genome shotgun (WGS) entry which is preliminary data.</text>
</comment>
<dbReference type="InterPro" id="IPR050712">
    <property type="entry name" value="NAD(P)H-dep_reductase"/>
</dbReference>
<reference evidence="2" key="1">
    <citation type="journal article" date="2014" name="Int. J. Syst. Evol. Microbiol.">
        <title>Complete genome sequence of Corynebacterium casei LMG S-19264T (=DSM 44701T), isolated from a smear-ripened cheese.</title>
        <authorList>
            <consortium name="US DOE Joint Genome Institute (JGI-PGF)"/>
            <person name="Walter F."/>
            <person name="Albersmeier A."/>
            <person name="Kalinowski J."/>
            <person name="Ruckert C."/>
        </authorList>
    </citation>
    <scope>NUCLEOTIDE SEQUENCE</scope>
    <source>
        <strain evidence="2">CGMCC 1.3617</strain>
    </source>
</reference>
<dbReference type="GO" id="GO:0005829">
    <property type="term" value="C:cytosol"/>
    <property type="evidence" value="ECO:0007669"/>
    <property type="project" value="TreeGrafter"/>
</dbReference>
<keyword evidence="3" id="KW-1185">Reference proteome</keyword>
<dbReference type="Gene3D" id="3.40.50.360">
    <property type="match status" value="1"/>
</dbReference>
<dbReference type="Proteomes" id="UP000661507">
    <property type="component" value="Unassembled WGS sequence"/>
</dbReference>
<dbReference type="InterPro" id="IPR029039">
    <property type="entry name" value="Flavoprotein-like_sf"/>
</dbReference>
<name>A0A917L1K0_9PROT</name>
<proteinExistence type="predicted"/>
<dbReference type="GO" id="GO:0010181">
    <property type="term" value="F:FMN binding"/>
    <property type="evidence" value="ECO:0007669"/>
    <property type="project" value="TreeGrafter"/>
</dbReference>
<dbReference type="AlphaFoldDB" id="A0A917L1K0"/>
<dbReference type="SUPFAM" id="SSF52218">
    <property type="entry name" value="Flavoproteins"/>
    <property type="match status" value="1"/>
</dbReference>
<dbReference type="Pfam" id="PF03358">
    <property type="entry name" value="FMN_red"/>
    <property type="match status" value="1"/>
</dbReference>
<dbReference type="GO" id="GO:0016491">
    <property type="term" value="F:oxidoreductase activity"/>
    <property type="evidence" value="ECO:0007669"/>
    <property type="project" value="InterPro"/>
</dbReference>
<sequence>MAKYRIAVLVGSLRKKSFNARLADSLASLAPPDIRLARVQISDLPPYSEDDDGNPAPAVVRLRKEVAAAQGVVFVTPEYNRSLPGVLKNAIDLGSRPYGQSVGAQACGGPRSLPGSARYLHGAATSAQCARLSRHADARPA</sequence>
<protein>
    <recommendedName>
        <fullName evidence="1">NADPH-dependent FMN reductase-like domain-containing protein</fullName>
    </recommendedName>
</protein>
<dbReference type="PANTHER" id="PTHR30543:SF21">
    <property type="entry name" value="NAD(P)H-DEPENDENT FMN REDUCTASE LOT6"/>
    <property type="match status" value="1"/>
</dbReference>
<dbReference type="EMBL" id="BMKW01000019">
    <property type="protein sequence ID" value="GGJ40520.1"/>
    <property type="molecule type" value="Genomic_DNA"/>
</dbReference>
<dbReference type="PANTHER" id="PTHR30543">
    <property type="entry name" value="CHROMATE REDUCTASE"/>
    <property type="match status" value="1"/>
</dbReference>
<feature type="domain" description="NADPH-dependent FMN reductase-like" evidence="1">
    <location>
        <begin position="5"/>
        <end position="99"/>
    </location>
</feature>
<evidence type="ECO:0000259" key="1">
    <source>
        <dbReference type="Pfam" id="PF03358"/>
    </source>
</evidence>
<evidence type="ECO:0000313" key="2">
    <source>
        <dbReference type="EMBL" id="GGJ40520.1"/>
    </source>
</evidence>
<accession>A0A917L1K0</accession>
<organism evidence="2 3">
    <name type="scientific">Neoroseomonas lacus</name>
    <dbReference type="NCBI Taxonomy" id="287609"/>
    <lineage>
        <taxon>Bacteria</taxon>
        <taxon>Pseudomonadati</taxon>
        <taxon>Pseudomonadota</taxon>
        <taxon>Alphaproteobacteria</taxon>
        <taxon>Acetobacterales</taxon>
        <taxon>Acetobacteraceae</taxon>
        <taxon>Neoroseomonas</taxon>
    </lineage>
</organism>
<gene>
    <name evidence="2" type="ORF">GCM10011320_55260</name>
</gene>
<dbReference type="InterPro" id="IPR005025">
    <property type="entry name" value="FMN_Rdtase-like_dom"/>
</dbReference>